<keyword evidence="11" id="KW-1185">Reference proteome</keyword>
<evidence type="ECO:0000256" key="7">
    <source>
        <dbReference type="PROSITE-ProRule" id="PRU00176"/>
    </source>
</evidence>
<feature type="compositionally biased region" description="Basic residues" evidence="8">
    <location>
        <begin position="555"/>
        <end position="568"/>
    </location>
</feature>
<organism evidence="10 11">
    <name type="scientific">Hebeloma cylindrosporum</name>
    <dbReference type="NCBI Taxonomy" id="76867"/>
    <lineage>
        <taxon>Eukaryota</taxon>
        <taxon>Fungi</taxon>
        <taxon>Dikarya</taxon>
        <taxon>Basidiomycota</taxon>
        <taxon>Agaricomycotina</taxon>
        <taxon>Agaricomycetes</taxon>
        <taxon>Agaricomycetidae</taxon>
        <taxon>Agaricales</taxon>
        <taxon>Agaricineae</taxon>
        <taxon>Hymenogastraceae</taxon>
        <taxon>Hebeloma</taxon>
    </lineage>
</organism>
<evidence type="ECO:0000259" key="9">
    <source>
        <dbReference type="PROSITE" id="PS50102"/>
    </source>
</evidence>
<dbReference type="PANTHER" id="PTHR23236">
    <property type="entry name" value="EUKARYOTIC TRANSLATION INITIATION FACTOR 4B/4H"/>
    <property type="match status" value="1"/>
</dbReference>
<evidence type="ECO:0000256" key="6">
    <source>
        <dbReference type="ARBA" id="ARBA00023242"/>
    </source>
</evidence>
<evidence type="ECO:0000256" key="2">
    <source>
        <dbReference type="ARBA" id="ARBA00004604"/>
    </source>
</evidence>
<feature type="region of interest" description="Disordered" evidence="8">
    <location>
        <begin position="221"/>
        <end position="278"/>
    </location>
</feature>
<keyword evidence="6" id="KW-0539">Nucleus</keyword>
<name>A0A0C3CGB0_HEBCY</name>
<dbReference type="EMBL" id="KN831776">
    <property type="protein sequence ID" value="KIM43189.1"/>
    <property type="molecule type" value="Genomic_DNA"/>
</dbReference>
<dbReference type="PROSITE" id="PS50102">
    <property type="entry name" value="RRM"/>
    <property type="match status" value="1"/>
</dbReference>
<protein>
    <recommendedName>
        <fullName evidence="4">Nucleolar protein 12</fullName>
    </recommendedName>
</protein>
<dbReference type="Proteomes" id="UP000053424">
    <property type="component" value="Unassembled WGS sequence"/>
</dbReference>
<feature type="compositionally biased region" description="Basic and acidic residues" evidence="8">
    <location>
        <begin position="73"/>
        <end position="90"/>
    </location>
</feature>
<dbReference type="AlphaFoldDB" id="A0A0C3CGB0"/>
<gene>
    <name evidence="10" type="ORF">M413DRAFT_444003</name>
</gene>
<feature type="compositionally biased region" description="Low complexity" evidence="8">
    <location>
        <begin position="236"/>
        <end position="246"/>
    </location>
</feature>
<dbReference type="OrthoDB" id="442677at2759"/>
<dbReference type="SMART" id="SM00360">
    <property type="entry name" value="RRM"/>
    <property type="match status" value="1"/>
</dbReference>
<evidence type="ECO:0000256" key="3">
    <source>
        <dbReference type="ARBA" id="ARBA00007077"/>
    </source>
</evidence>
<dbReference type="InterPro" id="IPR000504">
    <property type="entry name" value="RRM_dom"/>
</dbReference>
<comment type="function">
    <text evidence="1">Involved in pre-25S rRNA processing.</text>
</comment>
<feature type="compositionally biased region" description="Basic and acidic residues" evidence="8">
    <location>
        <begin position="42"/>
        <end position="54"/>
    </location>
</feature>
<evidence type="ECO:0000256" key="4">
    <source>
        <dbReference type="ARBA" id="ARBA00015520"/>
    </source>
</evidence>
<feature type="region of interest" description="Disordered" evidence="8">
    <location>
        <begin position="25"/>
        <end position="170"/>
    </location>
</feature>
<feature type="compositionally biased region" description="Basic residues" evidence="8">
    <location>
        <begin position="151"/>
        <end position="160"/>
    </location>
</feature>
<keyword evidence="5 7" id="KW-0694">RNA-binding</keyword>
<dbReference type="STRING" id="686832.A0A0C3CGB0"/>
<dbReference type="InterPro" id="IPR035979">
    <property type="entry name" value="RBD_domain_sf"/>
</dbReference>
<dbReference type="HOGENOM" id="CLU_018832_0_0_1"/>
<feature type="domain" description="RRM" evidence="9">
    <location>
        <begin position="383"/>
        <end position="483"/>
    </location>
</feature>
<dbReference type="InterPro" id="IPR012677">
    <property type="entry name" value="Nucleotide-bd_a/b_plait_sf"/>
</dbReference>
<dbReference type="Gene3D" id="3.30.70.330">
    <property type="match status" value="1"/>
</dbReference>
<accession>A0A0C3CGB0</accession>
<evidence type="ECO:0000313" key="10">
    <source>
        <dbReference type="EMBL" id="KIM43189.1"/>
    </source>
</evidence>
<evidence type="ECO:0000256" key="5">
    <source>
        <dbReference type="ARBA" id="ARBA00022884"/>
    </source>
</evidence>
<feature type="compositionally biased region" description="Basic and acidic residues" evidence="8">
    <location>
        <begin position="520"/>
        <end position="536"/>
    </location>
</feature>
<dbReference type="GO" id="GO:0005730">
    <property type="term" value="C:nucleolus"/>
    <property type="evidence" value="ECO:0007669"/>
    <property type="project" value="UniProtKB-SubCell"/>
</dbReference>
<feature type="region of interest" description="Disordered" evidence="8">
    <location>
        <begin position="513"/>
        <end position="568"/>
    </location>
</feature>
<dbReference type="SUPFAM" id="SSF54928">
    <property type="entry name" value="RNA-binding domain, RBD"/>
    <property type="match status" value="1"/>
</dbReference>
<evidence type="ECO:0000313" key="11">
    <source>
        <dbReference type="Proteomes" id="UP000053424"/>
    </source>
</evidence>
<dbReference type="GO" id="GO:0019843">
    <property type="term" value="F:rRNA binding"/>
    <property type="evidence" value="ECO:0007669"/>
    <property type="project" value="TreeGrafter"/>
</dbReference>
<feature type="compositionally biased region" description="Basic and acidic residues" evidence="8">
    <location>
        <begin position="250"/>
        <end position="278"/>
    </location>
</feature>
<reference evidence="10 11" key="1">
    <citation type="submission" date="2014-04" db="EMBL/GenBank/DDBJ databases">
        <authorList>
            <consortium name="DOE Joint Genome Institute"/>
            <person name="Kuo A."/>
            <person name="Gay G."/>
            <person name="Dore J."/>
            <person name="Kohler A."/>
            <person name="Nagy L.G."/>
            <person name="Floudas D."/>
            <person name="Copeland A."/>
            <person name="Barry K.W."/>
            <person name="Cichocki N."/>
            <person name="Veneault-Fourrey C."/>
            <person name="LaButti K."/>
            <person name="Lindquist E.A."/>
            <person name="Lipzen A."/>
            <person name="Lundell T."/>
            <person name="Morin E."/>
            <person name="Murat C."/>
            <person name="Sun H."/>
            <person name="Tunlid A."/>
            <person name="Henrissat B."/>
            <person name="Grigoriev I.V."/>
            <person name="Hibbett D.S."/>
            <person name="Martin F."/>
            <person name="Nordberg H.P."/>
            <person name="Cantor M.N."/>
            <person name="Hua S.X."/>
        </authorList>
    </citation>
    <scope>NUCLEOTIDE SEQUENCE [LARGE SCALE GENOMIC DNA]</scope>
    <source>
        <strain evidence="11">h7</strain>
    </source>
</reference>
<dbReference type="PANTHER" id="PTHR23236:SF25">
    <property type="entry name" value="RNA-BINDING PROTEIN 34"/>
    <property type="match status" value="1"/>
</dbReference>
<proteinExistence type="inferred from homology"/>
<evidence type="ECO:0000256" key="8">
    <source>
        <dbReference type="SAM" id="MobiDB-lite"/>
    </source>
</evidence>
<evidence type="ECO:0000256" key="1">
    <source>
        <dbReference type="ARBA" id="ARBA00002475"/>
    </source>
</evidence>
<reference evidence="11" key="2">
    <citation type="submission" date="2015-01" db="EMBL/GenBank/DDBJ databases">
        <title>Evolutionary Origins and Diversification of the Mycorrhizal Mutualists.</title>
        <authorList>
            <consortium name="DOE Joint Genome Institute"/>
            <consortium name="Mycorrhizal Genomics Consortium"/>
            <person name="Kohler A."/>
            <person name="Kuo A."/>
            <person name="Nagy L.G."/>
            <person name="Floudas D."/>
            <person name="Copeland A."/>
            <person name="Barry K.W."/>
            <person name="Cichocki N."/>
            <person name="Veneault-Fourrey C."/>
            <person name="LaButti K."/>
            <person name="Lindquist E.A."/>
            <person name="Lipzen A."/>
            <person name="Lundell T."/>
            <person name="Morin E."/>
            <person name="Murat C."/>
            <person name="Riley R."/>
            <person name="Ohm R."/>
            <person name="Sun H."/>
            <person name="Tunlid A."/>
            <person name="Henrissat B."/>
            <person name="Grigoriev I.V."/>
            <person name="Hibbett D.S."/>
            <person name="Martin F."/>
        </authorList>
    </citation>
    <scope>NUCLEOTIDE SEQUENCE [LARGE SCALE GENOMIC DNA]</scope>
    <source>
        <strain evidence="11">h7</strain>
    </source>
</reference>
<comment type="similarity">
    <text evidence="3">Belongs to the RRM RBM34 family.</text>
</comment>
<dbReference type="GO" id="GO:0000463">
    <property type="term" value="P:maturation of LSU-rRNA from tricistronic rRNA transcript (SSU-rRNA, 5.8S rRNA, LSU-rRNA)"/>
    <property type="evidence" value="ECO:0007669"/>
    <property type="project" value="TreeGrafter"/>
</dbReference>
<sequence>MTLTSLLLGSASVDKELDTLFKVSIPAIPGPSKDSTAATKRKHDDGKEGKDGLCLKRAKVIIAKEPAVLSAEKSPKEAKKPKRAKMDDSPGKSTKIAKRKGKETELDSGEDLENNYQDSKNGQRSIPPAEGSSTDEDGDDPTTLVHESLRKSSKKSKVPKVKTVPQTETAEMRDQRTIFVGNLPIEVASKTPLKKSLQRHILAFLPTAKIESIRFRSIPFQTPTAKLPGSDDEGETPSTKTTTQPKKGSRTHEKERASAWRSKLDEKDEESVQKDEKRFLNPAQKKKIAFINQEFHSTADTINAYIVFAHTPNVEGRSANLPPLPPTMDPYQAALSAAEACDGTLFMERMLRVDLVGKSKAGRVNQAPDGTVMSSSLDTDPRLSIFVGNLDFASKEEDLRIFFEGVVSAERGPPPENAERNESNKPSTWVTRVRIVRDKDTQLGKGFAYVQFSDRECVDELLALEEEKLKFAKRKLRVQRCKTVPGGKLQVNQKRTRMAAPAVVVPKGDPALGERLAGLPKDERKQLKSSDSDRVARRLAKKKARMAMAPGVGKSKLKSKGKDRKRER</sequence>
<feature type="compositionally biased region" description="Polar residues" evidence="8">
    <location>
        <begin position="114"/>
        <end position="124"/>
    </location>
</feature>
<comment type="subcellular location">
    <subcellularLocation>
        <location evidence="2">Nucleus</location>
        <location evidence="2">Nucleolus</location>
    </subcellularLocation>
</comment>